<evidence type="ECO:0000256" key="6">
    <source>
        <dbReference type="ARBA" id="ARBA00022605"/>
    </source>
</evidence>
<dbReference type="HAMAP" id="MF_01021">
    <property type="entry name" value="HisI"/>
    <property type="match status" value="1"/>
</dbReference>
<evidence type="ECO:0000256" key="8">
    <source>
        <dbReference type="ARBA" id="ARBA00023102"/>
    </source>
</evidence>
<feature type="domain" description="Phosphoribosyl-AMP cyclohydrolase" evidence="9">
    <location>
        <begin position="27"/>
        <end position="101"/>
    </location>
</feature>
<dbReference type="InterPro" id="IPR038019">
    <property type="entry name" value="PRib_AMP_CycHydrolase_sf"/>
</dbReference>
<dbReference type="InterPro" id="IPR002496">
    <property type="entry name" value="PRib_AMP_CycHydrolase_dom"/>
</dbReference>
<comment type="pathway">
    <text evidence="2">Amino-acid biosynthesis; L-histidine biosynthesis; L-histidine from 5-phospho-alpha-D-ribose 1-diphosphate: step 3/9.</text>
</comment>
<dbReference type="AlphaFoldDB" id="A0A0W8G4D7"/>
<dbReference type="GO" id="GO:0004635">
    <property type="term" value="F:phosphoribosyl-AMP cyclohydrolase activity"/>
    <property type="evidence" value="ECO:0007669"/>
    <property type="project" value="UniProtKB-EC"/>
</dbReference>
<reference evidence="10" key="1">
    <citation type="journal article" date="2015" name="Proc. Natl. Acad. Sci. U.S.A.">
        <title>Networks of energetic and metabolic interactions define dynamics in microbial communities.</title>
        <authorList>
            <person name="Embree M."/>
            <person name="Liu J.K."/>
            <person name="Al-Bassam M.M."/>
            <person name="Zengler K."/>
        </authorList>
    </citation>
    <scope>NUCLEOTIDE SEQUENCE</scope>
</reference>
<dbReference type="NCBIfam" id="NF000768">
    <property type="entry name" value="PRK00051.1"/>
    <property type="match status" value="1"/>
</dbReference>
<sequence length="124" mass="13665">MSRPDFAKCGGLVPCIAQEAATGEVLMLAYMNEEAWEKTLATGEVHYYSRSRNALWRKGGTSGHVQKVTSVRLDCDRDTVLVLVEQLGGAACHTGYKSCFFTEIAPDGDRVCSPLIFDPKEVYK</sequence>
<evidence type="ECO:0000313" key="10">
    <source>
        <dbReference type="EMBL" id="KUG27965.1"/>
    </source>
</evidence>
<keyword evidence="8" id="KW-0368">Histidine biosynthesis</keyword>
<keyword evidence="6" id="KW-0028">Amino-acid biosynthesis</keyword>
<dbReference type="EMBL" id="LNQE01000273">
    <property type="protein sequence ID" value="KUG27965.1"/>
    <property type="molecule type" value="Genomic_DNA"/>
</dbReference>
<evidence type="ECO:0000256" key="5">
    <source>
        <dbReference type="ARBA" id="ARBA00022490"/>
    </source>
</evidence>
<evidence type="ECO:0000256" key="4">
    <source>
        <dbReference type="ARBA" id="ARBA00017720"/>
    </source>
</evidence>
<dbReference type="EC" id="3.5.4.19" evidence="3"/>
<dbReference type="GO" id="GO:0004636">
    <property type="term" value="F:phosphoribosyl-ATP diphosphatase activity"/>
    <property type="evidence" value="ECO:0007669"/>
    <property type="project" value="UniProtKB-ARBA"/>
</dbReference>
<evidence type="ECO:0000256" key="7">
    <source>
        <dbReference type="ARBA" id="ARBA00022801"/>
    </source>
</evidence>
<evidence type="ECO:0000259" key="9">
    <source>
        <dbReference type="Pfam" id="PF01502"/>
    </source>
</evidence>
<dbReference type="FunFam" id="3.10.20.810:FF:000001">
    <property type="entry name" value="Histidine biosynthesis bifunctional protein HisIE"/>
    <property type="match status" value="1"/>
</dbReference>
<comment type="caution">
    <text evidence="10">The sequence shown here is derived from an EMBL/GenBank/DDBJ whole genome shotgun (WGS) entry which is preliminary data.</text>
</comment>
<comment type="catalytic activity">
    <reaction evidence="1">
        <text>1-(5-phospho-beta-D-ribosyl)-5'-AMP + H2O = 1-(5-phospho-beta-D-ribosyl)-5-[(5-phospho-beta-D-ribosylamino)methylideneamino]imidazole-4-carboxamide</text>
        <dbReference type="Rhea" id="RHEA:20049"/>
        <dbReference type="ChEBI" id="CHEBI:15377"/>
        <dbReference type="ChEBI" id="CHEBI:58435"/>
        <dbReference type="ChEBI" id="CHEBI:59457"/>
        <dbReference type="EC" id="3.5.4.19"/>
    </reaction>
</comment>
<dbReference type="SUPFAM" id="SSF141734">
    <property type="entry name" value="HisI-like"/>
    <property type="match status" value="1"/>
</dbReference>
<accession>A0A0W8G4D7</accession>
<name>A0A0W8G4D7_9ZZZZ</name>
<organism evidence="10">
    <name type="scientific">hydrocarbon metagenome</name>
    <dbReference type="NCBI Taxonomy" id="938273"/>
    <lineage>
        <taxon>unclassified sequences</taxon>
        <taxon>metagenomes</taxon>
        <taxon>ecological metagenomes</taxon>
    </lineage>
</organism>
<dbReference type="Gene3D" id="3.10.20.810">
    <property type="entry name" value="Phosphoribosyl-AMP cyclohydrolase"/>
    <property type="match status" value="1"/>
</dbReference>
<dbReference type="Pfam" id="PF01502">
    <property type="entry name" value="PRA-CH"/>
    <property type="match status" value="1"/>
</dbReference>
<evidence type="ECO:0000256" key="2">
    <source>
        <dbReference type="ARBA" id="ARBA00005169"/>
    </source>
</evidence>
<dbReference type="PANTHER" id="PTHR42945">
    <property type="entry name" value="HISTIDINE BIOSYNTHESIS BIFUNCTIONAL PROTEIN"/>
    <property type="match status" value="1"/>
</dbReference>
<dbReference type="PANTHER" id="PTHR42945:SF1">
    <property type="entry name" value="HISTIDINE BIOSYNTHESIS BIFUNCTIONAL PROTEIN HIS7"/>
    <property type="match status" value="1"/>
</dbReference>
<protein>
    <recommendedName>
        <fullName evidence="4">Histidine biosynthesis bifunctional protein HisIE</fullName>
        <ecNumber evidence="3">3.5.4.19</ecNumber>
    </recommendedName>
</protein>
<keyword evidence="7 10" id="KW-0378">Hydrolase</keyword>
<dbReference type="GO" id="GO:0000105">
    <property type="term" value="P:L-histidine biosynthetic process"/>
    <property type="evidence" value="ECO:0007669"/>
    <property type="project" value="UniProtKB-UniPathway"/>
</dbReference>
<proteinExistence type="inferred from homology"/>
<gene>
    <name evidence="10" type="ORF">ASZ90_002187</name>
</gene>
<dbReference type="InterPro" id="IPR026660">
    <property type="entry name" value="PRA-CH"/>
</dbReference>
<evidence type="ECO:0000256" key="3">
    <source>
        <dbReference type="ARBA" id="ARBA00012721"/>
    </source>
</evidence>
<dbReference type="UniPathway" id="UPA00031">
    <property type="reaction ID" value="UER00008"/>
</dbReference>
<keyword evidence="5" id="KW-0963">Cytoplasm</keyword>
<evidence type="ECO:0000256" key="1">
    <source>
        <dbReference type="ARBA" id="ARBA00000024"/>
    </source>
</evidence>